<name>A0AAV5QQE6_9ASCO</name>
<dbReference type="GeneID" id="90074619"/>
<dbReference type="Proteomes" id="UP001360560">
    <property type="component" value="Unassembled WGS sequence"/>
</dbReference>
<evidence type="ECO:0000313" key="2">
    <source>
        <dbReference type="Proteomes" id="UP001360560"/>
    </source>
</evidence>
<accession>A0AAV5QQE6</accession>
<dbReference type="EMBL" id="BTFZ01000011">
    <property type="protein sequence ID" value="GMM36644.1"/>
    <property type="molecule type" value="Genomic_DNA"/>
</dbReference>
<comment type="caution">
    <text evidence="1">The sequence shown here is derived from an EMBL/GenBank/DDBJ whole genome shotgun (WGS) entry which is preliminary data.</text>
</comment>
<dbReference type="AlphaFoldDB" id="A0AAV5QQE6"/>
<sequence length="99" mass="11540">MENISKKFFISAQFFITNHLSYNIWTSYRHFISTPEISLLIFRVSEKIEIQGHLSKHEIEILYAFTNSATDSISEKCKVIEKDNTSFINSLMSFVLKAK</sequence>
<dbReference type="RefSeq" id="XP_064853640.1">
    <property type="nucleotide sequence ID" value="XM_064997568.1"/>
</dbReference>
<evidence type="ECO:0000313" key="1">
    <source>
        <dbReference type="EMBL" id="GMM36644.1"/>
    </source>
</evidence>
<proteinExistence type="predicted"/>
<gene>
    <name evidence="1" type="ORF">DASC09_039690</name>
</gene>
<reference evidence="1 2" key="1">
    <citation type="journal article" date="2023" name="Elife">
        <title>Identification of key yeast species and microbe-microbe interactions impacting larval growth of Drosophila in the wild.</title>
        <authorList>
            <person name="Mure A."/>
            <person name="Sugiura Y."/>
            <person name="Maeda R."/>
            <person name="Honda K."/>
            <person name="Sakurai N."/>
            <person name="Takahashi Y."/>
            <person name="Watada M."/>
            <person name="Katoh T."/>
            <person name="Gotoh A."/>
            <person name="Gotoh Y."/>
            <person name="Taniguchi I."/>
            <person name="Nakamura K."/>
            <person name="Hayashi T."/>
            <person name="Katayama T."/>
            <person name="Uemura T."/>
            <person name="Hattori Y."/>
        </authorList>
    </citation>
    <scope>NUCLEOTIDE SEQUENCE [LARGE SCALE GENOMIC DNA]</scope>
    <source>
        <strain evidence="1 2">SC-9</strain>
    </source>
</reference>
<keyword evidence="2" id="KW-1185">Reference proteome</keyword>
<organism evidence="1 2">
    <name type="scientific">Saccharomycopsis crataegensis</name>
    <dbReference type="NCBI Taxonomy" id="43959"/>
    <lineage>
        <taxon>Eukaryota</taxon>
        <taxon>Fungi</taxon>
        <taxon>Dikarya</taxon>
        <taxon>Ascomycota</taxon>
        <taxon>Saccharomycotina</taxon>
        <taxon>Saccharomycetes</taxon>
        <taxon>Saccharomycopsidaceae</taxon>
        <taxon>Saccharomycopsis</taxon>
    </lineage>
</organism>
<protein>
    <submittedName>
        <fullName evidence="1">Uncharacterized protein</fullName>
    </submittedName>
</protein>